<evidence type="ECO:0000313" key="1">
    <source>
        <dbReference type="EMBL" id="KAF2619492.1"/>
    </source>
</evidence>
<dbReference type="EMBL" id="QGKW02000007">
    <property type="protein sequence ID" value="KAF2619492.1"/>
    <property type="molecule type" value="Genomic_DNA"/>
</dbReference>
<accession>A0A8S9MKE6</accession>
<comment type="caution">
    <text evidence="1">The sequence shown here is derived from an EMBL/GenBank/DDBJ whole genome shotgun (WGS) entry which is preliminary data.</text>
</comment>
<dbReference type="AlphaFoldDB" id="A0A8S9MKE6"/>
<reference evidence="1" key="1">
    <citation type="submission" date="2019-12" db="EMBL/GenBank/DDBJ databases">
        <title>Genome sequencing and annotation of Brassica cretica.</title>
        <authorList>
            <person name="Studholme D.J."/>
            <person name="Sarris P.F."/>
        </authorList>
    </citation>
    <scope>NUCLEOTIDE SEQUENCE</scope>
    <source>
        <strain evidence="1">PFS-001/15</strain>
        <tissue evidence="1">Leaf</tissue>
    </source>
</reference>
<sequence>MDTRVFPKGKVSKACEVNRELGAGFKLSQWETPHVWDEWIRLLSLSSCVQPVKPWPYPSLNGLITLWTRRESRQCGYFEIDMETRLIEEFAHHVVRGECSYSAYMGSSVEESVVM</sequence>
<organism evidence="1 2">
    <name type="scientific">Brassica cretica</name>
    <name type="common">Mustard</name>
    <dbReference type="NCBI Taxonomy" id="69181"/>
    <lineage>
        <taxon>Eukaryota</taxon>
        <taxon>Viridiplantae</taxon>
        <taxon>Streptophyta</taxon>
        <taxon>Embryophyta</taxon>
        <taxon>Tracheophyta</taxon>
        <taxon>Spermatophyta</taxon>
        <taxon>Magnoliopsida</taxon>
        <taxon>eudicotyledons</taxon>
        <taxon>Gunneridae</taxon>
        <taxon>Pentapetalae</taxon>
        <taxon>rosids</taxon>
        <taxon>malvids</taxon>
        <taxon>Brassicales</taxon>
        <taxon>Brassicaceae</taxon>
        <taxon>Brassiceae</taxon>
        <taxon>Brassica</taxon>
    </lineage>
</organism>
<name>A0A8S9MKE6_BRACR</name>
<proteinExistence type="predicted"/>
<evidence type="ECO:0000313" key="2">
    <source>
        <dbReference type="Proteomes" id="UP000712281"/>
    </source>
</evidence>
<protein>
    <submittedName>
        <fullName evidence="1">Uncharacterized protein</fullName>
    </submittedName>
</protein>
<dbReference type="Proteomes" id="UP000712281">
    <property type="component" value="Unassembled WGS sequence"/>
</dbReference>
<gene>
    <name evidence="1" type="ORF">F2Q68_00039513</name>
</gene>